<dbReference type="AlphaFoldDB" id="A0A9Q0GCD5"/>
<feature type="signal peptide" evidence="1">
    <location>
        <begin position="1"/>
        <end position="18"/>
    </location>
</feature>
<name>A0A9Q0GCD5_9ROSI</name>
<protein>
    <recommendedName>
        <fullName evidence="4">PAR1 protein</fullName>
    </recommendedName>
</protein>
<proteinExistence type="predicted"/>
<accession>A0A9Q0GCD5</accession>
<dbReference type="PANTHER" id="PTHR33649">
    <property type="entry name" value="PAR1 PROTEIN"/>
    <property type="match status" value="1"/>
</dbReference>
<gene>
    <name evidence="2" type="ORF">Tsubulata_037242</name>
</gene>
<dbReference type="Proteomes" id="UP001141552">
    <property type="component" value="Unassembled WGS sequence"/>
</dbReference>
<evidence type="ECO:0000313" key="3">
    <source>
        <dbReference type="Proteomes" id="UP001141552"/>
    </source>
</evidence>
<organism evidence="2 3">
    <name type="scientific">Turnera subulata</name>
    <dbReference type="NCBI Taxonomy" id="218843"/>
    <lineage>
        <taxon>Eukaryota</taxon>
        <taxon>Viridiplantae</taxon>
        <taxon>Streptophyta</taxon>
        <taxon>Embryophyta</taxon>
        <taxon>Tracheophyta</taxon>
        <taxon>Spermatophyta</taxon>
        <taxon>Magnoliopsida</taxon>
        <taxon>eudicotyledons</taxon>
        <taxon>Gunneridae</taxon>
        <taxon>Pentapetalae</taxon>
        <taxon>rosids</taxon>
        <taxon>fabids</taxon>
        <taxon>Malpighiales</taxon>
        <taxon>Passifloraceae</taxon>
        <taxon>Turnera</taxon>
    </lineage>
</organism>
<sequence length="196" mass="20857">MALIIFLAFSLLLHGALGDLICEELPVELCSYSIATTGKRCLLETDMTKEGETKFQCKTSEVVVDVLKEWIETDDCVKACGLDRNTVGISTDSLLNPQFLAKLCSDACHQNCPNIVDLYTNLAMGEGAYLPTLCANPRRALSQTRSSGAAAGGPSYSTAADIAAPGPYYSYYNGDYSPAPASAPTTSAFAYAPSQI</sequence>
<reference evidence="2" key="2">
    <citation type="journal article" date="2023" name="Plants (Basel)">
        <title>Annotation of the Turnera subulata (Passifloraceae) Draft Genome Reveals the S-Locus Evolved after the Divergence of Turneroideae from Passifloroideae in a Stepwise Manner.</title>
        <authorList>
            <person name="Henning P.M."/>
            <person name="Roalson E.H."/>
            <person name="Mir W."/>
            <person name="McCubbin A.G."/>
            <person name="Shore J.S."/>
        </authorList>
    </citation>
    <scope>NUCLEOTIDE SEQUENCE</scope>
    <source>
        <strain evidence="2">F60SS</strain>
    </source>
</reference>
<keyword evidence="1" id="KW-0732">Signal</keyword>
<dbReference type="InterPro" id="IPR009489">
    <property type="entry name" value="PAR1"/>
</dbReference>
<keyword evidence="3" id="KW-1185">Reference proteome</keyword>
<dbReference type="OrthoDB" id="842155at2759"/>
<evidence type="ECO:0008006" key="4">
    <source>
        <dbReference type="Google" id="ProtNLM"/>
    </source>
</evidence>
<evidence type="ECO:0000256" key="1">
    <source>
        <dbReference type="SAM" id="SignalP"/>
    </source>
</evidence>
<dbReference type="EMBL" id="JAKUCV010001487">
    <property type="protein sequence ID" value="KAJ4846187.1"/>
    <property type="molecule type" value="Genomic_DNA"/>
</dbReference>
<reference evidence="2" key="1">
    <citation type="submission" date="2022-02" db="EMBL/GenBank/DDBJ databases">
        <authorList>
            <person name="Henning P.M."/>
            <person name="McCubbin A.G."/>
            <person name="Shore J.S."/>
        </authorList>
    </citation>
    <scope>NUCLEOTIDE SEQUENCE</scope>
    <source>
        <strain evidence="2">F60SS</strain>
        <tissue evidence="2">Leaves</tissue>
    </source>
</reference>
<evidence type="ECO:0000313" key="2">
    <source>
        <dbReference type="EMBL" id="KAJ4846187.1"/>
    </source>
</evidence>
<dbReference type="Pfam" id="PF06521">
    <property type="entry name" value="PAR1"/>
    <property type="match status" value="1"/>
</dbReference>
<dbReference type="PANTHER" id="PTHR33649:SF16">
    <property type="entry name" value="PAR1 PROTEIN"/>
    <property type="match status" value="1"/>
</dbReference>
<comment type="caution">
    <text evidence="2">The sequence shown here is derived from an EMBL/GenBank/DDBJ whole genome shotgun (WGS) entry which is preliminary data.</text>
</comment>
<feature type="chain" id="PRO_5040384432" description="PAR1 protein" evidence="1">
    <location>
        <begin position="19"/>
        <end position="196"/>
    </location>
</feature>